<organism evidence="3 4">
    <name type="scientific">Arenicella chitinivorans</name>
    <dbReference type="NCBI Taxonomy" id="1329800"/>
    <lineage>
        <taxon>Bacteria</taxon>
        <taxon>Pseudomonadati</taxon>
        <taxon>Pseudomonadota</taxon>
        <taxon>Gammaproteobacteria</taxon>
        <taxon>Arenicellales</taxon>
        <taxon>Arenicellaceae</taxon>
        <taxon>Arenicella</taxon>
    </lineage>
</organism>
<dbReference type="Gene3D" id="3.10.290.10">
    <property type="entry name" value="RNA-binding S4 domain"/>
    <property type="match status" value="1"/>
</dbReference>
<dbReference type="PROSITE" id="PS50889">
    <property type="entry name" value="S4"/>
    <property type="match status" value="1"/>
</dbReference>
<proteinExistence type="predicted"/>
<dbReference type="AlphaFoldDB" id="A0A918VQC8"/>
<reference evidence="3" key="2">
    <citation type="submission" date="2020-09" db="EMBL/GenBank/DDBJ databases">
        <authorList>
            <person name="Sun Q."/>
            <person name="Kim S."/>
        </authorList>
    </citation>
    <scope>NUCLEOTIDE SEQUENCE</scope>
    <source>
        <strain evidence="3">KCTC 12711</strain>
    </source>
</reference>
<dbReference type="SUPFAM" id="SSF55174">
    <property type="entry name" value="Alpha-L RNA-binding motif"/>
    <property type="match status" value="1"/>
</dbReference>
<dbReference type="RefSeq" id="WP_189402644.1">
    <property type="nucleotide sequence ID" value="NZ_BMXA01000007.1"/>
</dbReference>
<sequence length="130" mass="14642">MKNASQNSVRIDKWLWAARFFKTRQLAIKALKSSQIASGRQSLKPASQVRIGDVLTIKRGVYTLQIEILALSESRGSATIARTLYAETDESLRARDALKQQLAAQPQIDVDRRKPDKRGVRSHRALKRGD</sequence>
<evidence type="ECO:0000313" key="4">
    <source>
        <dbReference type="Proteomes" id="UP000614811"/>
    </source>
</evidence>
<dbReference type="CDD" id="cd00165">
    <property type="entry name" value="S4"/>
    <property type="match status" value="1"/>
</dbReference>
<keyword evidence="4" id="KW-1185">Reference proteome</keyword>
<keyword evidence="1" id="KW-0694">RNA-binding</keyword>
<accession>A0A918VQC8</accession>
<feature type="compositionally biased region" description="Basic and acidic residues" evidence="2">
    <location>
        <begin position="109"/>
        <end position="119"/>
    </location>
</feature>
<dbReference type="InterPro" id="IPR036986">
    <property type="entry name" value="S4_RNA-bd_sf"/>
</dbReference>
<dbReference type="Proteomes" id="UP000614811">
    <property type="component" value="Unassembled WGS sequence"/>
</dbReference>
<evidence type="ECO:0000256" key="2">
    <source>
        <dbReference type="SAM" id="MobiDB-lite"/>
    </source>
</evidence>
<dbReference type="EMBL" id="BMXA01000007">
    <property type="protein sequence ID" value="GHA19187.1"/>
    <property type="molecule type" value="Genomic_DNA"/>
</dbReference>
<feature type="region of interest" description="Disordered" evidence="2">
    <location>
        <begin position="104"/>
        <end position="130"/>
    </location>
</feature>
<feature type="compositionally biased region" description="Basic residues" evidence="2">
    <location>
        <begin position="120"/>
        <end position="130"/>
    </location>
</feature>
<protein>
    <submittedName>
        <fullName evidence="3">Heat-shock protein</fullName>
    </submittedName>
</protein>
<name>A0A918VQC8_9GAMM</name>
<evidence type="ECO:0000256" key="1">
    <source>
        <dbReference type="PROSITE-ProRule" id="PRU00182"/>
    </source>
</evidence>
<reference evidence="3" key="1">
    <citation type="journal article" date="2014" name="Int. J. Syst. Evol. Microbiol.">
        <title>Complete genome sequence of Corynebacterium casei LMG S-19264T (=DSM 44701T), isolated from a smear-ripened cheese.</title>
        <authorList>
            <consortium name="US DOE Joint Genome Institute (JGI-PGF)"/>
            <person name="Walter F."/>
            <person name="Albersmeier A."/>
            <person name="Kalinowski J."/>
            <person name="Ruckert C."/>
        </authorList>
    </citation>
    <scope>NUCLEOTIDE SEQUENCE</scope>
    <source>
        <strain evidence="3">KCTC 12711</strain>
    </source>
</reference>
<gene>
    <name evidence="3" type="ORF">GCM10008090_31220</name>
</gene>
<evidence type="ECO:0000313" key="3">
    <source>
        <dbReference type="EMBL" id="GHA19187.1"/>
    </source>
</evidence>
<dbReference type="GO" id="GO:0003723">
    <property type="term" value="F:RNA binding"/>
    <property type="evidence" value="ECO:0007669"/>
    <property type="project" value="UniProtKB-KW"/>
</dbReference>
<comment type="caution">
    <text evidence="3">The sequence shown here is derived from an EMBL/GenBank/DDBJ whole genome shotgun (WGS) entry which is preliminary data.</text>
</comment>